<evidence type="ECO:0000256" key="1">
    <source>
        <dbReference type="SAM" id="MobiDB-lite"/>
    </source>
</evidence>
<proteinExistence type="evidence at transcript level"/>
<sequence>MREEEEKEEEGEREREREKEEEKEEEEKRKTQVTTDAGKDVEKEEHSYIVGSPREVGMHPLSTMNNQQTVWNHGLSLSSRTVSVIENCHEENGDGAGLRLQSCCLNPRISKVKHPECSSPKSLPCGRTGTTGTYNVGHSHRSVPQLTTHSSRPTSELQINQGHACTELSAVPCLPAQSQATVPATALLPSAPWYKPKGRYLLALSLCPACAAATEAKEKMERDPTGRKPVSKSADSQTYRRIKPLSETTRQTNTRDKLMVRGKNRFLNKRNQDYLASSEPSAPTKLDTGYPNTPEKQDLNLKIMPHDDD</sequence>
<organism evidence="2">
    <name type="scientific">Rattus norvegicus</name>
    <name type="common">Rat</name>
    <dbReference type="NCBI Taxonomy" id="10116"/>
    <lineage>
        <taxon>Eukaryota</taxon>
        <taxon>Metazoa</taxon>
        <taxon>Chordata</taxon>
        <taxon>Craniata</taxon>
        <taxon>Vertebrata</taxon>
        <taxon>Euteleostomi</taxon>
        <taxon>Mammalia</taxon>
        <taxon>Eutheria</taxon>
        <taxon>Euarchontoglires</taxon>
        <taxon>Glires</taxon>
        <taxon>Rodentia</taxon>
        <taxon>Myomorpha</taxon>
        <taxon>Muroidea</taxon>
        <taxon>Muridae</taxon>
        <taxon>Murinae</taxon>
        <taxon>Rattus</taxon>
    </lineage>
</organism>
<feature type="compositionally biased region" description="Basic and acidic residues" evidence="1">
    <location>
        <begin position="37"/>
        <end position="46"/>
    </location>
</feature>
<reference evidence="2" key="1">
    <citation type="submission" date="2004-02" db="EMBL/GenBank/DDBJ databases">
        <title>Liver regeneration after PH.</title>
        <authorList>
            <person name="Xu C.S."/>
            <person name="Zhang L."/>
            <person name="Chang C.F."/>
            <person name="Han H.P."/>
            <person name="Wang G.P."/>
            <person name="Chai L.Q."/>
            <person name="Yuan J.Y."/>
            <person name="Yang K.J."/>
            <person name="Zhao L.F."/>
            <person name="Ma H."/>
            <person name="Wang L."/>
            <person name="Wang S.F."/>
            <person name="Xing X.K."/>
            <person name="Shen G.M."/>
            <person name="Shi J.B."/>
            <person name="Rahman S."/>
            <person name="Wang Q.N."/>
            <person name="Zhang J.B."/>
        </authorList>
    </citation>
    <scope>NUCLEOTIDE SEQUENCE</scope>
</reference>
<evidence type="ECO:0000313" key="2">
    <source>
        <dbReference type="EMBL" id="AAS66249.1"/>
    </source>
</evidence>
<feature type="region of interest" description="Disordered" evidence="1">
    <location>
        <begin position="1"/>
        <end position="46"/>
    </location>
</feature>
<name>Q6QI50_RAT</name>
<protein>
    <submittedName>
        <fullName evidence="2">LRRGT00158</fullName>
    </submittedName>
</protein>
<dbReference type="EMBL" id="AY539909">
    <property type="protein sequence ID" value="AAS66249.1"/>
    <property type="molecule type" value="mRNA"/>
</dbReference>
<feature type="compositionally biased region" description="Basic and acidic residues" evidence="1">
    <location>
        <begin position="217"/>
        <end position="226"/>
    </location>
</feature>
<feature type="compositionally biased region" description="Basic and acidic residues" evidence="1">
    <location>
        <begin position="295"/>
        <end position="309"/>
    </location>
</feature>
<accession>Q6QI50</accession>
<feature type="region of interest" description="Disordered" evidence="1">
    <location>
        <begin position="217"/>
        <end position="309"/>
    </location>
</feature>
<feature type="compositionally biased region" description="Basic and acidic residues" evidence="1">
    <location>
        <begin position="1"/>
        <end position="30"/>
    </location>
</feature>
<dbReference type="AlphaFoldDB" id="Q6QI50"/>